<keyword evidence="1" id="KW-0812">Transmembrane</keyword>
<proteinExistence type="predicted"/>
<dbReference type="KEGG" id="ddi:DDB_G0284121"/>
<accession>Q54Q27</accession>
<evidence type="ECO:0000313" key="3">
    <source>
        <dbReference type="Proteomes" id="UP000002195"/>
    </source>
</evidence>
<feature type="transmembrane region" description="Helical" evidence="1">
    <location>
        <begin position="82"/>
        <end position="109"/>
    </location>
</feature>
<dbReference type="RefSeq" id="XP_638770.1">
    <property type="nucleotide sequence ID" value="XM_633678.1"/>
</dbReference>
<dbReference type="VEuPathDB" id="AmoebaDB:DDB_G0284121"/>
<dbReference type="HOGENOM" id="CLU_1404822_0_0_1"/>
<dbReference type="EMBL" id="AAFI02000063">
    <property type="protein sequence ID" value="EAL65401.1"/>
    <property type="molecule type" value="Genomic_DNA"/>
</dbReference>
<comment type="caution">
    <text evidence="2">The sequence shown here is derived from an EMBL/GenBank/DDBJ whole genome shotgun (WGS) entry which is preliminary data.</text>
</comment>
<gene>
    <name evidence="2" type="ORF">DDB_G0284121</name>
</gene>
<evidence type="ECO:0000313" key="2">
    <source>
        <dbReference type="EMBL" id="EAL65401.1"/>
    </source>
</evidence>
<organism evidence="2 3">
    <name type="scientific">Dictyostelium discoideum</name>
    <name type="common">Social amoeba</name>
    <dbReference type="NCBI Taxonomy" id="44689"/>
    <lineage>
        <taxon>Eukaryota</taxon>
        <taxon>Amoebozoa</taxon>
        <taxon>Evosea</taxon>
        <taxon>Eumycetozoa</taxon>
        <taxon>Dictyostelia</taxon>
        <taxon>Dictyosteliales</taxon>
        <taxon>Dictyosteliaceae</taxon>
        <taxon>Dictyostelium</taxon>
    </lineage>
</organism>
<keyword evidence="1" id="KW-0472">Membrane</keyword>
<name>Q54Q27_DICDI</name>
<keyword evidence="1" id="KW-1133">Transmembrane helix</keyword>
<dbReference type="SMR" id="Q54Q27"/>
<dbReference type="GeneID" id="8624441"/>
<dbReference type="PaxDb" id="44689-DDB0185865"/>
<reference evidence="2 3" key="1">
    <citation type="journal article" date="2005" name="Nature">
        <title>The genome of the social amoeba Dictyostelium discoideum.</title>
        <authorList>
            <consortium name="The Dictyostelium discoideum Sequencing Consortium"/>
            <person name="Eichinger L."/>
            <person name="Pachebat J.A."/>
            <person name="Glockner G."/>
            <person name="Rajandream M.A."/>
            <person name="Sucgang R."/>
            <person name="Berriman M."/>
            <person name="Song J."/>
            <person name="Olsen R."/>
            <person name="Szafranski K."/>
            <person name="Xu Q."/>
            <person name="Tunggal B."/>
            <person name="Kummerfeld S."/>
            <person name="Madera M."/>
            <person name="Konfortov B.A."/>
            <person name="Rivero F."/>
            <person name="Bankier A.T."/>
            <person name="Lehmann R."/>
            <person name="Hamlin N."/>
            <person name="Davies R."/>
            <person name="Gaudet P."/>
            <person name="Fey P."/>
            <person name="Pilcher K."/>
            <person name="Chen G."/>
            <person name="Saunders D."/>
            <person name="Sodergren E."/>
            <person name="Davis P."/>
            <person name="Kerhornou A."/>
            <person name="Nie X."/>
            <person name="Hall N."/>
            <person name="Anjard C."/>
            <person name="Hemphill L."/>
            <person name="Bason N."/>
            <person name="Farbrother P."/>
            <person name="Desany B."/>
            <person name="Just E."/>
            <person name="Morio T."/>
            <person name="Rost R."/>
            <person name="Churcher C."/>
            <person name="Cooper J."/>
            <person name="Haydock S."/>
            <person name="van Driessche N."/>
            <person name="Cronin A."/>
            <person name="Goodhead I."/>
            <person name="Muzny D."/>
            <person name="Mourier T."/>
            <person name="Pain A."/>
            <person name="Lu M."/>
            <person name="Harper D."/>
            <person name="Lindsay R."/>
            <person name="Hauser H."/>
            <person name="James K."/>
            <person name="Quiles M."/>
            <person name="Madan Babu M."/>
            <person name="Saito T."/>
            <person name="Buchrieser C."/>
            <person name="Wardroper A."/>
            <person name="Felder M."/>
            <person name="Thangavelu M."/>
            <person name="Johnson D."/>
            <person name="Knights A."/>
            <person name="Loulseged H."/>
            <person name="Mungall K."/>
            <person name="Oliver K."/>
            <person name="Price C."/>
            <person name="Quail M.A."/>
            <person name="Urushihara H."/>
            <person name="Hernandez J."/>
            <person name="Rabbinowitsch E."/>
            <person name="Steffen D."/>
            <person name="Sanders M."/>
            <person name="Ma J."/>
            <person name="Kohara Y."/>
            <person name="Sharp S."/>
            <person name="Simmonds M."/>
            <person name="Spiegler S."/>
            <person name="Tivey A."/>
            <person name="Sugano S."/>
            <person name="White B."/>
            <person name="Walker D."/>
            <person name="Woodward J."/>
            <person name="Winckler T."/>
            <person name="Tanaka Y."/>
            <person name="Shaulsky G."/>
            <person name="Schleicher M."/>
            <person name="Weinstock G."/>
            <person name="Rosenthal A."/>
            <person name="Cox E.C."/>
            <person name="Chisholm R.L."/>
            <person name="Gibbs R."/>
            <person name="Loomis W.F."/>
            <person name="Platzer M."/>
            <person name="Kay R.R."/>
            <person name="Williams J."/>
            <person name="Dear P.H."/>
            <person name="Noegel A.A."/>
            <person name="Barrell B."/>
            <person name="Kuspa A."/>
        </authorList>
    </citation>
    <scope>NUCLEOTIDE SEQUENCE [LARGE SCALE GENOMIC DNA]</scope>
    <source>
        <strain evidence="2 3">AX4</strain>
    </source>
</reference>
<keyword evidence="3" id="KW-1185">Reference proteome</keyword>
<dbReference type="Proteomes" id="UP000002195">
    <property type="component" value="Unassembled WGS sequence"/>
</dbReference>
<sequence>MEPFPDTLFFTDYGFRNESGTAVLKANTIIGKRFVKFNLGGNDGFNFYYDLSLYNYLTETEVYNMVEDFQSLKCHFNHGLTVLFFLAIIGTCFLFGVVLWIPFFIWFFVEKKKLLKKLMDKEAELILKYNNLYSHRNIAIRAKGEGFLRHFDILIPSDIGNAPILTKYVGTEQLVISLNTPNGYAPIRSIILNV</sequence>
<dbReference type="AlphaFoldDB" id="Q54Q27"/>
<protein>
    <submittedName>
        <fullName evidence="2">Uncharacterized protein</fullName>
    </submittedName>
</protein>
<dbReference type="InParanoid" id="Q54Q27"/>
<evidence type="ECO:0000256" key="1">
    <source>
        <dbReference type="SAM" id="Phobius"/>
    </source>
</evidence>